<evidence type="ECO:0000256" key="1">
    <source>
        <dbReference type="ARBA" id="ARBA00004123"/>
    </source>
</evidence>
<dbReference type="RefSeq" id="XP_038776825.1">
    <property type="nucleotide sequence ID" value="XM_038920897.1"/>
</dbReference>
<evidence type="ECO:0000256" key="5">
    <source>
        <dbReference type="ARBA" id="ARBA00023204"/>
    </source>
</evidence>
<accession>A0A875RN77</accession>
<dbReference type="PANTHER" id="PTHR16140">
    <property type="entry name" value="NON-STRUCTURAL MAINTENANCE OF CHROMOSOMES ELEMENT 4"/>
    <property type="match status" value="1"/>
</dbReference>
<keyword evidence="4 7" id="KW-0233">DNA recombination</keyword>
<name>A0A875RN77_EENNA</name>
<comment type="subunit">
    <text evidence="7">Component of the SMC5-SMC6 complex.</text>
</comment>
<dbReference type="InterPro" id="IPR027786">
    <property type="entry name" value="Nse4/EID"/>
</dbReference>
<reference evidence="10" key="1">
    <citation type="submission" date="2020-10" db="EMBL/GenBank/DDBJ databases">
        <authorList>
            <person name="Roach M.J.R."/>
        </authorList>
    </citation>
    <scope>NUCLEOTIDE SEQUENCE</scope>
    <source>
        <strain evidence="10">CBS 1945</strain>
    </source>
</reference>
<dbReference type="Proteomes" id="UP000662931">
    <property type="component" value="Chromosome 1"/>
</dbReference>
<comment type="similarity">
    <text evidence="2 7">Belongs to the NSE4 family.</text>
</comment>
<evidence type="ECO:0000256" key="8">
    <source>
        <dbReference type="SAM" id="MobiDB-lite"/>
    </source>
</evidence>
<evidence type="ECO:0000313" key="10">
    <source>
        <dbReference type="EMBL" id="QPG73260.1"/>
    </source>
</evidence>
<dbReference type="GO" id="GO:0006281">
    <property type="term" value="P:DNA repair"/>
    <property type="evidence" value="ECO:0007669"/>
    <property type="project" value="UniProtKB-UniRule"/>
</dbReference>
<evidence type="ECO:0000313" key="11">
    <source>
        <dbReference type="Proteomes" id="UP000662931"/>
    </source>
</evidence>
<dbReference type="AlphaFoldDB" id="A0A875RN77"/>
<keyword evidence="3 7" id="KW-0227">DNA damage</keyword>
<evidence type="ECO:0000256" key="2">
    <source>
        <dbReference type="ARBA" id="ARBA00008997"/>
    </source>
</evidence>
<dbReference type="GO" id="GO:0006310">
    <property type="term" value="P:DNA recombination"/>
    <property type="evidence" value="ECO:0007669"/>
    <property type="project" value="UniProtKB-UniRule"/>
</dbReference>
<dbReference type="OrthoDB" id="361242at2759"/>
<dbReference type="InterPro" id="IPR014854">
    <property type="entry name" value="Nse4_C"/>
</dbReference>
<dbReference type="EMBL" id="CP064812">
    <property type="protein sequence ID" value="QPG73260.1"/>
    <property type="molecule type" value="Genomic_DNA"/>
</dbReference>
<feature type="region of interest" description="Disordered" evidence="8">
    <location>
        <begin position="265"/>
        <end position="296"/>
    </location>
</feature>
<dbReference type="KEGG" id="bnn:FOA43_000568"/>
<dbReference type="GO" id="GO:0030915">
    <property type="term" value="C:Smc5-Smc6 complex"/>
    <property type="evidence" value="ECO:0007669"/>
    <property type="project" value="UniProtKB-UniRule"/>
</dbReference>
<dbReference type="GO" id="GO:0005634">
    <property type="term" value="C:nucleus"/>
    <property type="evidence" value="ECO:0007669"/>
    <property type="project" value="UniProtKB-SubCell"/>
</dbReference>
<feature type="compositionally biased region" description="Low complexity" evidence="8">
    <location>
        <begin position="78"/>
        <end position="89"/>
    </location>
</feature>
<comment type="subcellular location">
    <subcellularLocation>
        <location evidence="1 7">Nucleus</location>
    </subcellularLocation>
</comment>
<proteinExistence type="inferred from homology"/>
<evidence type="ECO:0000256" key="4">
    <source>
        <dbReference type="ARBA" id="ARBA00023172"/>
    </source>
</evidence>
<feature type="compositionally biased region" description="Acidic residues" evidence="8">
    <location>
        <begin position="90"/>
        <end position="102"/>
    </location>
</feature>
<feature type="domain" description="Non-structural maintenance of chromosome element 4 C-terminal" evidence="9">
    <location>
        <begin position="317"/>
        <end position="409"/>
    </location>
</feature>
<keyword evidence="6 7" id="KW-0539">Nucleus</keyword>
<evidence type="ECO:0000256" key="3">
    <source>
        <dbReference type="ARBA" id="ARBA00022763"/>
    </source>
</evidence>
<comment type="function">
    <text evidence="7">Component of the SMC5-SMC6 complex, that promotes sister chromatid alignment after DNA damage and facilitates double-stranded DNA breaks (DSBs) repair via homologous recombination between sister chromatids.</text>
</comment>
<evidence type="ECO:0000256" key="7">
    <source>
        <dbReference type="RuleBase" id="RU365071"/>
    </source>
</evidence>
<sequence length="409" mass="45973">MPNKRSSSEVAVGSSKRHKTEPIVAVVDADSVMVDKAIQSGSLANNNKSNHPRSDDDGESDNESDSISADDSADDMSSDSSSDSSSESSDNTDTETDTDDSNVSDKARRKLSEREKFELTSKYRKLDEELQKQRPKVALEGGMSLVSESLNKVDQLFEHTKTSVQADIMAKDASTLREIGFQANVATKNMKLARSEKLLDFNEFAMRFNRKFGLENSGGRVVNERGELPKVNWIEVSLLMGRFSYRATTCEFLLGPLELAKKQRQTRQRLEDDSRSAATRTANAADADEMASREKSDTTAINSEKLYKKIRTLNLGKIPLFEVFIDPKSFGHSVESLFYTSFLINNGKVILLKDKETGMLYIQEANKETEEKLHRFIDRDLSKSHVIFNLDQETWKKLVDTYNIKSSLI</sequence>
<feature type="compositionally biased region" description="Basic and acidic residues" evidence="8">
    <location>
        <begin position="103"/>
        <end position="114"/>
    </location>
</feature>
<evidence type="ECO:0000256" key="6">
    <source>
        <dbReference type="ARBA" id="ARBA00023242"/>
    </source>
</evidence>
<feature type="compositionally biased region" description="Low complexity" evidence="8">
    <location>
        <begin position="276"/>
        <end position="285"/>
    </location>
</feature>
<dbReference type="GeneID" id="62193969"/>
<feature type="compositionally biased region" description="Low complexity" evidence="8">
    <location>
        <begin position="24"/>
        <end position="37"/>
    </location>
</feature>
<dbReference type="Pfam" id="PF08743">
    <property type="entry name" value="Nse4_C"/>
    <property type="match status" value="1"/>
</dbReference>
<organism evidence="10 11">
    <name type="scientific">Eeniella nana</name>
    <name type="common">Yeast</name>
    <name type="synonym">Brettanomyces nanus</name>
    <dbReference type="NCBI Taxonomy" id="13502"/>
    <lineage>
        <taxon>Eukaryota</taxon>
        <taxon>Fungi</taxon>
        <taxon>Dikarya</taxon>
        <taxon>Ascomycota</taxon>
        <taxon>Saccharomycotina</taxon>
        <taxon>Pichiomycetes</taxon>
        <taxon>Pichiales</taxon>
        <taxon>Pichiaceae</taxon>
        <taxon>Brettanomyces</taxon>
    </lineage>
</organism>
<keyword evidence="5 7" id="KW-0234">DNA repair</keyword>
<evidence type="ECO:0000259" key="9">
    <source>
        <dbReference type="Pfam" id="PF08743"/>
    </source>
</evidence>
<keyword evidence="11" id="KW-1185">Reference proteome</keyword>
<dbReference type="PANTHER" id="PTHR16140:SF0">
    <property type="entry name" value="NON-STRUCTURAL MAINTENANCE OF CHROMOSOMES ELEMENT 4"/>
    <property type="match status" value="1"/>
</dbReference>
<gene>
    <name evidence="10" type="ORF">FOA43_000568</name>
</gene>
<feature type="region of interest" description="Disordered" evidence="8">
    <location>
        <begin position="1"/>
        <end position="114"/>
    </location>
</feature>
<feature type="compositionally biased region" description="Polar residues" evidence="8">
    <location>
        <begin position="39"/>
        <end position="49"/>
    </location>
</feature>
<protein>
    <recommendedName>
        <fullName evidence="7">Non-structural maintenance of chromosomes element 4</fullName>
    </recommendedName>
</protein>